<keyword evidence="3" id="KW-1185">Reference proteome</keyword>
<feature type="repeat" description="TPR" evidence="1">
    <location>
        <begin position="171"/>
        <end position="204"/>
    </location>
</feature>
<dbReference type="SMART" id="SM00028">
    <property type="entry name" value="TPR"/>
    <property type="match status" value="5"/>
</dbReference>
<dbReference type="PANTHER" id="PTHR12558">
    <property type="entry name" value="CELL DIVISION CYCLE 16,23,27"/>
    <property type="match status" value="1"/>
</dbReference>
<comment type="caution">
    <text evidence="2">The sequence shown here is derived from an EMBL/GenBank/DDBJ whole genome shotgun (WGS) entry which is preliminary data.</text>
</comment>
<gene>
    <name evidence="2" type="ORF">KAK11_19625</name>
</gene>
<dbReference type="Proteomes" id="UP000672097">
    <property type="component" value="Unassembled WGS sequence"/>
</dbReference>
<proteinExistence type="predicted"/>
<dbReference type="Pfam" id="PF07721">
    <property type="entry name" value="TPR_4"/>
    <property type="match status" value="1"/>
</dbReference>
<evidence type="ECO:0000313" key="3">
    <source>
        <dbReference type="Proteomes" id="UP000672097"/>
    </source>
</evidence>
<evidence type="ECO:0000313" key="2">
    <source>
        <dbReference type="EMBL" id="MBQ0937545.1"/>
    </source>
</evidence>
<dbReference type="InterPro" id="IPR011717">
    <property type="entry name" value="TPR-4"/>
</dbReference>
<dbReference type="RefSeq" id="WP_210811118.1">
    <property type="nucleotide sequence ID" value="NZ_JAGQDG010000008.1"/>
</dbReference>
<dbReference type="InterPro" id="IPR019734">
    <property type="entry name" value="TPR_rpt"/>
</dbReference>
<dbReference type="PANTHER" id="PTHR12558:SF33">
    <property type="entry name" value="BLL7664 PROTEIN"/>
    <property type="match status" value="1"/>
</dbReference>
<sequence length="575" mass="62432">MSPPSASAQTPPPAEAAAAPIQNSGLDAPMFYQLLIGELEAQSGRLGNAHEVLLDGARRTKDEGLYRRAVELAIQARAGESALQAAKAWRQALPQSTEAARTLVQVLVALDRPADLGEPLRHLLQSQPANEQELVISGLPRFLAGLKDKAVALKAAEQALAPFESQASTQVAAWTARGRVALAAGQVDTALSLARKALGQDPSALGPTLLALELIPKAPAAEALVQGSLASPNTPAQVRLAYARSLDRRQRLGEAATQLKLALAQQPQLSVAWLTLGAYQVELRESRDGIASLERFLAADAEAKRGNAKQDPEADADTNEAGPHLAYVLIAQAWEHLNDAKAASQWLDRIPAQEVDLAVLARRASLLAANGRLTEARALLRAGAAKGNPDARARLLAEAQLLRDRKQWQSAYDLLLEAMRQSPEDSVLVYELAMTADRLKRYDDMEVLLRRVMTLKPDDHHAVNALGYSLAERNIRLDEAQALLNKAASMAPGDPFITDSLGWVAFRQGRLDEAIRLLQQSHIARPHVEVAAHLGEALWLAGRRDEALRVWREAQPREPDNEVLQETLQRLQVKL</sequence>
<dbReference type="Pfam" id="PF14559">
    <property type="entry name" value="TPR_19"/>
    <property type="match status" value="1"/>
</dbReference>
<dbReference type="EMBL" id="JAGQDG010000008">
    <property type="protein sequence ID" value="MBQ0937545.1"/>
    <property type="molecule type" value="Genomic_DNA"/>
</dbReference>
<organism evidence="2 3">
    <name type="scientific">Ideonella paludis</name>
    <dbReference type="NCBI Taxonomy" id="1233411"/>
    <lineage>
        <taxon>Bacteria</taxon>
        <taxon>Pseudomonadati</taxon>
        <taxon>Pseudomonadota</taxon>
        <taxon>Betaproteobacteria</taxon>
        <taxon>Burkholderiales</taxon>
        <taxon>Sphaerotilaceae</taxon>
        <taxon>Ideonella</taxon>
    </lineage>
</organism>
<feature type="repeat" description="TPR" evidence="1">
    <location>
        <begin position="528"/>
        <end position="561"/>
    </location>
</feature>
<dbReference type="Gene3D" id="1.25.40.10">
    <property type="entry name" value="Tetratricopeptide repeat domain"/>
    <property type="match status" value="2"/>
</dbReference>
<dbReference type="SUPFAM" id="SSF48452">
    <property type="entry name" value="TPR-like"/>
    <property type="match status" value="3"/>
</dbReference>
<evidence type="ECO:0000256" key="1">
    <source>
        <dbReference type="PROSITE-ProRule" id="PRU00339"/>
    </source>
</evidence>
<name>A0ABS5E2A3_9BURK</name>
<dbReference type="PROSITE" id="PS50005">
    <property type="entry name" value="TPR"/>
    <property type="match status" value="2"/>
</dbReference>
<keyword evidence="1" id="KW-0802">TPR repeat</keyword>
<dbReference type="InterPro" id="IPR011990">
    <property type="entry name" value="TPR-like_helical_dom_sf"/>
</dbReference>
<accession>A0ABS5E2A3</accession>
<protein>
    <submittedName>
        <fullName evidence="2">Tetratricopeptide repeat protein</fullName>
    </submittedName>
</protein>
<reference evidence="2 3" key="1">
    <citation type="submission" date="2021-04" db="EMBL/GenBank/DDBJ databases">
        <title>The genome sequence of type strain Ideonella paludis KCTC 32238.</title>
        <authorList>
            <person name="Liu Y."/>
        </authorList>
    </citation>
    <scope>NUCLEOTIDE SEQUENCE [LARGE SCALE GENOMIC DNA]</scope>
    <source>
        <strain evidence="2 3">KCTC 32238</strain>
    </source>
</reference>